<keyword evidence="5" id="KW-0597">Phosphoprotein</keyword>
<evidence type="ECO:0000256" key="2">
    <source>
        <dbReference type="ARBA" id="ARBA00004651"/>
    </source>
</evidence>
<dbReference type="SUPFAM" id="SSF47384">
    <property type="entry name" value="Homodimeric domain of signal transducing histidine kinase"/>
    <property type="match status" value="1"/>
</dbReference>
<dbReference type="InterPro" id="IPR004358">
    <property type="entry name" value="Sig_transdc_His_kin-like_C"/>
</dbReference>
<keyword evidence="13" id="KW-1185">Reference proteome</keyword>
<keyword evidence="4" id="KW-1003">Cell membrane</keyword>
<dbReference type="Gene3D" id="1.10.287.130">
    <property type="match status" value="1"/>
</dbReference>
<feature type="transmembrane region" description="Helical" evidence="10">
    <location>
        <begin position="128"/>
        <end position="146"/>
    </location>
</feature>
<feature type="transmembrane region" description="Helical" evidence="10">
    <location>
        <begin position="77"/>
        <end position="97"/>
    </location>
</feature>
<feature type="domain" description="Histidine kinase" evidence="11">
    <location>
        <begin position="215"/>
        <end position="428"/>
    </location>
</feature>
<dbReference type="InterPro" id="IPR047770">
    <property type="entry name" value="RegB"/>
</dbReference>
<dbReference type="Proteomes" id="UP000523821">
    <property type="component" value="Unassembled WGS sequence"/>
</dbReference>
<name>A0A7W9FND6_9HYPH</name>
<dbReference type="GO" id="GO:0005524">
    <property type="term" value="F:ATP binding"/>
    <property type="evidence" value="ECO:0007669"/>
    <property type="project" value="UniProtKB-KW"/>
</dbReference>
<dbReference type="PANTHER" id="PTHR44936">
    <property type="entry name" value="SENSOR PROTEIN CREC"/>
    <property type="match status" value="1"/>
</dbReference>
<feature type="transmembrane region" description="Helical" evidence="10">
    <location>
        <begin position="158"/>
        <end position="180"/>
    </location>
</feature>
<dbReference type="RefSeq" id="WP_183857065.1">
    <property type="nucleotide sequence ID" value="NZ_JACHOO010000006.1"/>
</dbReference>
<sequence>MAGPPRAADFAARRLKLDTLVRLRWLAVAGQTITVLIVAYMLRFPLPIGLCFGLIALSAWLNLFLKIRYPSSLRLHGGTAILLLAYDVVQLGGLLYLTGGLQNPFAILMLVPVMVSATTLAPRLTITLGALVLALVSLLAFVHMPLPWHVGERLDLPLLYVGGVWMALASAVVFMGVYAFRVAEEARQLADALTATELVLAREQHLSALDGLAAAAAHELGTPLATIALVAKELQHTLAAGSPLAEDIALLRSQTQRCRDILGKLTSLSEGGDQLLDRVPLSLLIEEVVAPHREVGVPIEVSLSGEGGAEPVGRRNPAIHYGLGNLVENAVDFAEEKVTVEAVWSAEALTLTIMDDGPGFAPEVIDHIGEPYVTTRAPSSGDAEAGGLGLGFFIAKTLLERNGGTLTLSNRTPPAHGAVVRIVWPRAAMDDAAKAVRAPAKAA</sequence>
<keyword evidence="8 12" id="KW-0418">Kinase</keyword>
<dbReference type="NCBIfam" id="NF033792">
    <property type="entry name" value="ActS_PrrB_HisK"/>
    <property type="match status" value="1"/>
</dbReference>
<evidence type="ECO:0000256" key="8">
    <source>
        <dbReference type="ARBA" id="ARBA00022777"/>
    </source>
</evidence>
<evidence type="ECO:0000313" key="12">
    <source>
        <dbReference type="EMBL" id="MBB5753868.1"/>
    </source>
</evidence>
<evidence type="ECO:0000256" key="10">
    <source>
        <dbReference type="SAM" id="Phobius"/>
    </source>
</evidence>
<dbReference type="PRINTS" id="PR00344">
    <property type="entry name" value="BCTRLSENSOR"/>
</dbReference>
<dbReference type="InterPro" id="IPR003661">
    <property type="entry name" value="HisK_dim/P_dom"/>
</dbReference>
<keyword evidence="10" id="KW-1133">Transmembrane helix</keyword>
<evidence type="ECO:0000313" key="13">
    <source>
        <dbReference type="Proteomes" id="UP000523821"/>
    </source>
</evidence>
<comment type="catalytic activity">
    <reaction evidence="1">
        <text>ATP + protein L-histidine = ADP + protein N-phospho-L-histidine.</text>
        <dbReference type="EC" id="2.7.13.3"/>
    </reaction>
</comment>
<evidence type="ECO:0000259" key="11">
    <source>
        <dbReference type="PROSITE" id="PS50109"/>
    </source>
</evidence>
<dbReference type="Pfam" id="PF00512">
    <property type="entry name" value="HisKA"/>
    <property type="match status" value="1"/>
</dbReference>
<dbReference type="InterPro" id="IPR003594">
    <property type="entry name" value="HATPase_dom"/>
</dbReference>
<dbReference type="InterPro" id="IPR036097">
    <property type="entry name" value="HisK_dim/P_sf"/>
</dbReference>
<organism evidence="12 13">
    <name type="scientific">Prosthecomicrobium pneumaticum</name>
    <dbReference type="NCBI Taxonomy" id="81895"/>
    <lineage>
        <taxon>Bacteria</taxon>
        <taxon>Pseudomonadati</taxon>
        <taxon>Pseudomonadota</taxon>
        <taxon>Alphaproteobacteria</taxon>
        <taxon>Hyphomicrobiales</taxon>
        <taxon>Kaistiaceae</taxon>
        <taxon>Prosthecomicrobium</taxon>
    </lineage>
</organism>
<dbReference type="EC" id="2.7.13.3" evidence="3"/>
<comment type="subcellular location">
    <subcellularLocation>
        <location evidence="2">Cell membrane</location>
        <topology evidence="2">Multi-pass membrane protein</topology>
    </subcellularLocation>
</comment>
<evidence type="ECO:0000256" key="3">
    <source>
        <dbReference type="ARBA" id="ARBA00012438"/>
    </source>
</evidence>
<dbReference type="GO" id="GO:0000155">
    <property type="term" value="F:phosphorelay sensor kinase activity"/>
    <property type="evidence" value="ECO:0007669"/>
    <property type="project" value="InterPro"/>
</dbReference>
<dbReference type="Pfam" id="PF02518">
    <property type="entry name" value="HATPase_c"/>
    <property type="match status" value="1"/>
</dbReference>
<dbReference type="GO" id="GO:0005886">
    <property type="term" value="C:plasma membrane"/>
    <property type="evidence" value="ECO:0007669"/>
    <property type="project" value="UniProtKB-SubCell"/>
</dbReference>
<feature type="transmembrane region" description="Helical" evidence="10">
    <location>
        <begin position="103"/>
        <end position="121"/>
    </location>
</feature>
<dbReference type="SUPFAM" id="SSF55874">
    <property type="entry name" value="ATPase domain of HSP90 chaperone/DNA topoisomerase II/histidine kinase"/>
    <property type="match status" value="1"/>
</dbReference>
<dbReference type="InterPro" id="IPR036890">
    <property type="entry name" value="HATPase_C_sf"/>
</dbReference>
<evidence type="ECO:0000256" key="5">
    <source>
        <dbReference type="ARBA" id="ARBA00022553"/>
    </source>
</evidence>
<keyword evidence="7" id="KW-0547">Nucleotide-binding</keyword>
<dbReference type="Pfam" id="PF25323">
    <property type="entry name" value="6TM_PilS"/>
    <property type="match status" value="1"/>
</dbReference>
<dbReference type="Gene3D" id="3.30.565.10">
    <property type="entry name" value="Histidine kinase-like ATPase, C-terminal domain"/>
    <property type="match status" value="1"/>
</dbReference>
<dbReference type="SMART" id="SM00388">
    <property type="entry name" value="HisKA"/>
    <property type="match status" value="1"/>
</dbReference>
<reference evidence="12 13" key="1">
    <citation type="submission" date="2020-08" db="EMBL/GenBank/DDBJ databases">
        <title>Genomic Encyclopedia of Type Strains, Phase IV (KMG-IV): sequencing the most valuable type-strain genomes for metagenomic binning, comparative biology and taxonomic classification.</title>
        <authorList>
            <person name="Goeker M."/>
        </authorList>
    </citation>
    <scope>NUCLEOTIDE SEQUENCE [LARGE SCALE GENOMIC DNA]</scope>
    <source>
        <strain evidence="12 13">DSM 16268</strain>
    </source>
</reference>
<keyword evidence="6 12" id="KW-0808">Transferase</keyword>
<dbReference type="PROSITE" id="PS50109">
    <property type="entry name" value="HIS_KIN"/>
    <property type="match status" value="1"/>
</dbReference>
<keyword evidence="9" id="KW-0067">ATP-binding</keyword>
<protein>
    <recommendedName>
        <fullName evidence="3">histidine kinase</fullName>
        <ecNumber evidence="3">2.7.13.3</ecNumber>
    </recommendedName>
</protein>
<evidence type="ECO:0000256" key="9">
    <source>
        <dbReference type="ARBA" id="ARBA00022840"/>
    </source>
</evidence>
<gene>
    <name evidence="12" type="ORF">GGQ63_002943</name>
</gene>
<dbReference type="InterPro" id="IPR050980">
    <property type="entry name" value="2C_sensor_his_kinase"/>
</dbReference>
<comment type="caution">
    <text evidence="12">The sequence shown here is derived from an EMBL/GenBank/DDBJ whole genome shotgun (WGS) entry which is preliminary data.</text>
</comment>
<keyword evidence="10" id="KW-0812">Transmembrane</keyword>
<dbReference type="InterPro" id="IPR005467">
    <property type="entry name" value="His_kinase_dom"/>
</dbReference>
<keyword evidence="10" id="KW-0472">Membrane</keyword>
<evidence type="ECO:0000256" key="4">
    <source>
        <dbReference type="ARBA" id="ARBA00022475"/>
    </source>
</evidence>
<dbReference type="PANTHER" id="PTHR44936:SF10">
    <property type="entry name" value="SENSOR PROTEIN RSTB"/>
    <property type="match status" value="1"/>
</dbReference>
<dbReference type="SMART" id="SM00387">
    <property type="entry name" value="HATPase_c"/>
    <property type="match status" value="1"/>
</dbReference>
<evidence type="ECO:0000256" key="6">
    <source>
        <dbReference type="ARBA" id="ARBA00022679"/>
    </source>
</evidence>
<proteinExistence type="predicted"/>
<feature type="transmembrane region" description="Helical" evidence="10">
    <location>
        <begin position="46"/>
        <end position="65"/>
    </location>
</feature>
<accession>A0A7W9FND6</accession>
<evidence type="ECO:0000256" key="7">
    <source>
        <dbReference type="ARBA" id="ARBA00022741"/>
    </source>
</evidence>
<dbReference type="AlphaFoldDB" id="A0A7W9FND6"/>
<evidence type="ECO:0000256" key="1">
    <source>
        <dbReference type="ARBA" id="ARBA00000085"/>
    </source>
</evidence>
<dbReference type="CDD" id="cd00082">
    <property type="entry name" value="HisKA"/>
    <property type="match status" value="1"/>
</dbReference>
<dbReference type="EMBL" id="JACHOO010000006">
    <property type="protein sequence ID" value="MBB5753868.1"/>
    <property type="molecule type" value="Genomic_DNA"/>
</dbReference>
<feature type="transmembrane region" description="Helical" evidence="10">
    <location>
        <begin position="21"/>
        <end position="40"/>
    </location>
</feature>